<dbReference type="Proteomes" id="UP000305654">
    <property type="component" value="Unassembled WGS sequence"/>
</dbReference>
<dbReference type="PANTHER" id="PTHR43386">
    <property type="entry name" value="OLIGOPEPTIDE TRANSPORT SYSTEM PERMEASE PROTEIN APPC"/>
    <property type="match status" value="1"/>
</dbReference>
<keyword evidence="3" id="KW-1003">Cell membrane</keyword>
<evidence type="ECO:0000256" key="9">
    <source>
        <dbReference type="RuleBase" id="RU363032"/>
    </source>
</evidence>
<reference evidence="11 12" key="1">
    <citation type="submission" date="2019-05" db="EMBL/GenBank/DDBJ databases">
        <authorList>
            <person name="Pankratov T."/>
            <person name="Grouzdev D."/>
        </authorList>
    </citation>
    <scope>NUCLEOTIDE SEQUENCE [LARGE SCALE GENOMIC DNA]</scope>
    <source>
        <strain evidence="11 12">KEBCLARHB70R</strain>
    </source>
</reference>
<sequence>MSRLSSSPRISSGLGVAGAALLAVAVLVALAAPLIAPWPPMQIDLRARFTPPAWEAHGVLRHLLGTDNLGRDIASRIVWGARISLGVGVAASLLGAAIGGTLGLCAGYFGRGVDAAISWLIDVQLAFPFTLFALFLLAVFGGGPGPVVVVLALATWVNYARVVRAQVMALRGQDFILAARAVGVPSGRILLRYLLPAVAPAMVVVGSFSAAQAILTQAALSFLGVGVDPSSPSWGAMLDLGRSYILSAWWMATFPGVTIALVVLGANLLGDWLREWLDPLAVSRR</sequence>
<feature type="transmembrane region" description="Helical" evidence="9">
    <location>
        <begin position="146"/>
        <end position="163"/>
    </location>
</feature>
<dbReference type="GO" id="GO:0055085">
    <property type="term" value="P:transmembrane transport"/>
    <property type="evidence" value="ECO:0007669"/>
    <property type="project" value="InterPro"/>
</dbReference>
<evidence type="ECO:0000313" key="11">
    <source>
        <dbReference type="EMBL" id="TLU74581.1"/>
    </source>
</evidence>
<dbReference type="CDD" id="cd06261">
    <property type="entry name" value="TM_PBP2"/>
    <property type="match status" value="1"/>
</dbReference>
<dbReference type="GO" id="GO:0015833">
    <property type="term" value="P:peptide transport"/>
    <property type="evidence" value="ECO:0007669"/>
    <property type="project" value="UniProtKB-KW"/>
</dbReference>
<dbReference type="Pfam" id="PF12911">
    <property type="entry name" value="OppC_N"/>
    <property type="match status" value="1"/>
</dbReference>
<keyword evidence="8 9" id="KW-0472">Membrane</keyword>
<dbReference type="AlphaFoldDB" id="A0A5R9JFY6"/>
<comment type="caution">
    <text evidence="11">The sequence shown here is derived from an EMBL/GenBank/DDBJ whole genome shotgun (WGS) entry which is preliminary data.</text>
</comment>
<dbReference type="GO" id="GO:0015031">
    <property type="term" value="P:protein transport"/>
    <property type="evidence" value="ECO:0007669"/>
    <property type="project" value="UniProtKB-KW"/>
</dbReference>
<evidence type="ECO:0000256" key="1">
    <source>
        <dbReference type="ARBA" id="ARBA00004651"/>
    </source>
</evidence>
<dbReference type="SUPFAM" id="SSF161098">
    <property type="entry name" value="MetI-like"/>
    <property type="match status" value="1"/>
</dbReference>
<evidence type="ECO:0000256" key="8">
    <source>
        <dbReference type="ARBA" id="ARBA00023136"/>
    </source>
</evidence>
<keyword evidence="7 9" id="KW-1133">Transmembrane helix</keyword>
<dbReference type="RefSeq" id="WP_138324830.1">
    <property type="nucleotide sequence ID" value="NZ_VCDI01000001.1"/>
</dbReference>
<evidence type="ECO:0000256" key="4">
    <source>
        <dbReference type="ARBA" id="ARBA00022692"/>
    </source>
</evidence>
<keyword evidence="2 9" id="KW-0813">Transport</keyword>
<keyword evidence="12" id="KW-1185">Reference proteome</keyword>
<dbReference type="OrthoDB" id="9774870at2"/>
<evidence type="ECO:0000313" key="12">
    <source>
        <dbReference type="Proteomes" id="UP000305654"/>
    </source>
</evidence>
<dbReference type="InterPro" id="IPR035906">
    <property type="entry name" value="MetI-like_sf"/>
</dbReference>
<comment type="subcellular location">
    <subcellularLocation>
        <location evidence="1 9">Cell membrane</location>
        <topology evidence="1 9">Multi-pass membrane protein</topology>
    </subcellularLocation>
</comment>
<dbReference type="GO" id="GO:0005886">
    <property type="term" value="C:plasma membrane"/>
    <property type="evidence" value="ECO:0007669"/>
    <property type="project" value="UniProtKB-SubCell"/>
</dbReference>
<evidence type="ECO:0000256" key="6">
    <source>
        <dbReference type="ARBA" id="ARBA00022927"/>
    </source>
</evidence>
<feature type="transmembrane region" description="Helical" evidence="9">
    <location>
        <begin position="248"/>
        <end position="269"/>
    </location>
</feature>
<keyword evidence="4 9" id="KW-0812">Transmembrane</keyword>
<protein>
    <submittedName>
        <fullName evidence="11">ABC transporter permease</fullName>
    </submittedName>
</protein>
<feature type="transmembrane region" description="Helical" evidence="9">
    <location>
        <begin position="85"/>
        <end position="109"/>
    </location>
</feature>
<keyword evidence="5" id="KW-0571">Peptide transport</keyword>
<accession>A0A5R9JFY6</accession>
<dbReference type="PROSITE" id="PS50928">
    <property type="entry name" value="ABC_TM1"/>
    <property type="match status" value="1"/>
</dbReference>
<dbReference type="InterPro" id="IPR000515">
    <property type="entry name" value="MetI-like"/>
</dbReference>
<evidence type="ECO:0000256" key="7">
    <source>
        <dbReference type="ARBA" id="ARBA00022989"/>
    </source>
</evidence>
<dbReference type="Gene3D" id="1.10.3720.10">
    <property type="entry name" value="MetI-like"/>
    <property type="match status" value="1"/>
</dbReference>
<evidence type="ECO:0000256" key="3">
    <source>
        <dbReference type="ARBA" id="ARBA00022475"/>
    </source>
</evidence>
<feature type="transmembrane region" description="Helical" evidence="9">
    <location>
        <begin position="116"/>
        <end position="140"/>
    </location>
</feature>
<evidence type="ECO:0000256" key="2">
    <source>
        <dbReference type="ARBA" id="ARBA00022448"/>
    </source>
</evidence>
<evidence type="ECO:0000259" key="10">
    <source>
        <dbReference type="PROSITE" id="PS50928"/>
    </source>
</evidence>
<dbReference type="InterPro" id="IPR025966">
    <property type="entry name" value="OppC_N"/>
</dbReference>
<dbReference type="PANTHER" id="PTHR43386:SF1">
    <property type="entry name" value="D,D-DIPEPTIDE TRANSPORT SYSTEM PERMEASE PROTEIN DDPC-RELATED"/>
    <property type="match status" value="1"/>
</dbReference>
<feature type="domain" description="ABC transmembrane type-1" evidence="10">
    <location>
        <begin position="81"/>
        <end position="270"/>
    </location>
</feature>
<comment type="similarity">
    <text evidence="9">Belongs to the binding-protein-dependent transport system permease family.</text>
</comment>
<proteinExistence type="inferred from homology"/>
<dbReference type="InterPro" id="IPR050366">
    <property type="entry name" value="BP-dependent_transpt_permease"/>
</dbReference>
<dbReference type="Pfam" id="PF00528">
    <property type="entry name" value="BPD_transp_1"/>
    <property type="match status" value="1"/>
</dbReference>
<organism evidence="11 12">
    <name type="scientific">Lichenicoccus roseus</name>
    <dbReference type="NCBI Taxonomy" id="2683649"/>
    <lineage>
        <taxon>Bacteria</taxon>
        <taxon>Pseudomonadati</taxon>
        <taxon>Pseudomonadota</taxon>
        <taxon>Alphaproteobacteria</taxon>
        <taxon>Acetobacterales</taxon>
        <taxon>Acetobacteraceae</taxon>
        <taxon>Lichenicoccus</taxon>
    </lineage>
</organism>
<name>A0A5R9JFY6_9PROT</name>
<keyword evidence="6" id="KW-0653">Protein transport</keyword>
<evidence type="ECO:0000256" key="5">
    <source>
        <dbReference type="ARBA" id="ARBA00022856"/>
    </source>
</evidence>
<dbReference type="EMBL" id="VCDI01000001">
    <property type="protein sequence ID" value="TLU74581.1"/>
    <property type="molecule type" value="Genomic_DNA"/>
</dbReference>
<gene>
    <name evidence="11" type="ORF">FE263_05300</name>
</gene>